<dbReference type="Proteomes" id="UP001338125">
    <property type="component" value="Unassembled WGS sequence"/>
</dbReference>
<proteinExistence type="inferred from homology"/>
<comment type="caution">
    <text evidence="3">The sequence shown here is derived from an EMBL/GenBank/DDBJ whole genome shotgun (WGS) entry which is preliminary data.</text>
</comment>
<dbReference type="InterPro" id="IPR012132">
    <property type="entry name" value="GMC_OxRdtase"/>
</dbReference>
<dbReference type="InterPro" id="IPR000172">
    <property type="entry name" value="GMC_OxRdtase_N"/>
</dbReference>
<dbReference type="Gene3D" id="3.50.50.60">
    <property type="entry name" value="FAD/NAD(P)-binding domain"/>
    <property type="match status" value="2"/>
</dbReference>
<gene>
    <name evidence="3" type="ORF">PT974_05534</name>
</gene>
<sequence>MWPFSDSYPQLRPEDVNGKTFDYIIVGGGTAGCVLASRLSEDPTVSILVIERGLVENNWMSRVPLLSLNFHASTSPAVKDRYSVPIMARGGYKLQLVTGQILGGTSRINSTLSTRGAAGGYNDWAESLGLTDWSWDKVEPHFKSLETAISAPDDPSRGHQGPLRVRLVPEAHEWFSYMGKPCQALGLPICRDVNSSKAPAQGYFNIDSAINLRSQRESAFSAFLNEHIAIQRGSHLSVCTGTVATKLELDAEKGTVTGVHIRLTGGAGPDHFVKAQREVIICSGAFGTPSYFC</sequence>
<dbReference type="SUPFAM" id="SSF51905">
    <property type="entry name" value="FAD/NAD(P)-binding domain"/>
    <property type="match status" value="1"/>
</dbReference>
<dbReference type="InterPro" id="IPR036188">
    <property type="entry name" value="FAD/NAD-bd_sf"/>
</dbReference>
<accession>A0ABR0SJB8</accession>
<protein>
    <submittedName>
        <fullName evidence="3">Oxygen-dependent choline dehydrogenase</fullName>
    </submittedName>
</protein>
<feature type="domain" description="Glucose-methanol-choline oxidoreductase N-terminal" evidence="2">
    <location>
        <begin position="21"/>
        <end position="290"/>
    </location>
</feature>
<name>A0ABR0SJB8_9HYPO</name>
<reference evidence="3 4" key="1">
    <citation type="submission" date="2024-01" db="EMBL/GenBank/DDBJ databases">
        <title>Complete genome of Cladobotryum mycophilum ATHUM6906.</title>
        <authorList>
            <person name="Christinaki A.C."/>
            <person name="Myridakis A.I."/>
            <person name="Kouvelis V.N."/>
        </authorList>
    </citation>
    <scope>NUCLEOTIDE SEQUENCE [LARGE SCALE GENOMIC DNA]</scope>
    <source>
        <strain evidence="3 4">ATHUM6906</strain>
    </source>
</reference>
<evidence type="ECO:0000259" key="2">
    <source>
        <dbReference type="Pfam" id="PF00732"/>
    </source>
</evidence>
<dbReference type="PANTHER" id="PTHR11552">
    <property type="entry name" value="GLUCOSE-METHANOL-CHOLINE GMC OXIDOREDUCTASE"/>
    <property type="match status" value="1"/>
</dbReference>
<evidence type="ECO:0000313" key="4">
    <source>
        <dbReference type="Proteomes" id="UP001338125"/>
    </source>
</evidence>
<dbReference type="EMBL" id="JAVFKD010000012">
    <property type="protein sequence ID" value="KAK5992134.1"/>
    <property type="molecule type" value="Genomic_DNA"/>
</dbReference>
<evidence type="ECO:0000313" key="3">
    <source>
        <dbReference type="EMBL" id="KAK5992134.1"/>
    </source>
</evidence>
<evidence type="ECO:0000256" key="1">
    <source>
        <dbReference type="ARBA" id="ARBA00010790"/>
    </source>
</evidence>
<comment type="similarity">
    <text evidence="1">Belongs to the GMC oxidoreductase family.</text>
</comment>
<organism evidence="3 4">
    <name type="scientific">Cladobotryum mycophilum</name>
    <dbReference type="NCBI Taxonomy" id="491253"/>
    <lineage>
        <taxon>Eukaryota</taxon>
        <taxon>Fungi</taxon>
        <taxon>Dikarya</taxon>
        <taxon>Ascomycota</taxon>
        <taxon>Pezizomycotina</taxon>
        <taxon>Sordariomycetes</taxon>
        <taxon>Hypocreomycetidae</taxon>
        <taxon>Hypocreales</taxon>
        <taxon>Hypocreaceae</taxon>
        <taxon>Cladobotryum</taxon>
    </lineage>
</organism>
<dbReference type="PANTHER" id="PTHR11552:SF219">
    <property type="entry name" value="GLUCOSE-METHANOL-CHOLINE OXIDOREDUCTASE N-TERMINAL DOMAIN-CONTAINING PROTEIN"/>
    <property type="match status" value="1"/>
</dbReference>
<dbReference type="Pfam" id="PF00732">
    <property type="entry name" value="GMC_oxred_N"/>
    <property type="match status" value="1"/>
</dbReference>
<keyword evidence="4" id="KW-1185">Reference proteome</keyword>